<dbReference type="RefSeq" id="WP_053768310.1">
    <property type="nucleotide sequence ID" value="NZ_LHCI01000106.1"/>
</dbReference>
<comment type="caution">
    <text evidence="1">The sequence shown here is derived from an EMBL/GenBank/DDBJ whole genome shotgun (WGS) entry which is preliminary data.</text>
</comment>
<evidence type="ECO:0000313" key="2">
    <source>
        <dbReference type="Proteomes" id="UP000037685"/>
    </source>
</evidence>
<organism evidence="1 2">
    <name type="scientific">Thermus aquaticus</name>
    <dbReference type="NCBI Taxonomy" id="271"/>
    <lineage>
        <taxon>Bacteria</taxon>
        <taxon>Thermotogati</taxon>
        <taxon>Deinococcota</taxon>
        <taxon>Deinococci</taxon>
        <taxon>Thermales</taxon>
        <taxon>Thermaceae</taxon>
        <taxon>Thermus</taxon>
    </lineage>
</organism>
<dbReference type="AlphaFoldDB" id="A0A0N0U8V2"/>
<proteinExistence type="predicted"/>
<dbReference type="EMBL" id="LHCI01000106">
    <property type="protein sequence ID" value="KOX90833.1"/>
    <property type="molecule type" value="Genomic_DNA"/>
</dbReference>
<dbReference type="Proteomes" id="UP000037685">
    <property type="component" value="Unassembled WGS sequence"/>
</dbReference>
<reference evidence="1 2" key="1">
    <citation type="submission" date="2015-07" db="EMBL/GenBank/DDBJ databases">
        <authorList>
            <person name="Noorani M."/>
        </authorList>
    </citation>
    <scope>NUCLEOTIDE SEQUENCE [LARGE SCALE GENOMIC DNA]</scope>
    <source>
        <strain evidence="2">ATCC 25104 / DSM 625 / JCM 10724 / NBRC 103206 / NCIMB 11243 / YT-1</strain>
    </source>
</reference>
<evidence type="ECO:0000313" key="1">
    <source>
        <dbReference type="EMBL" id="KOX90833.1"/>
    </source>
</evidence>
<gene>
    <name evidence="1" type="ORF">BVI061214_02028</name>
</gene>
<protein>
    <submittedName>
        <fullName evidence="1">Uncharacterized protein</fullName>
    </submittedName>
</protein>
<dbReference type="PATRIC" id="fig|271.14.peg.2108"/>
<accession>A0A0N0U8V2</accession>
<name>A0A0N0U8V2_THEAQ</name>
<sequence length="81" mass="9459">MRGRHLALVRPPLKRRLKALGVEALEPGEETRTVRIRGPRHLFRVLEGLSPKERGQALLRGLKVEHYWWEPAEEEEVEEEA</sequence>